<name>A0A939FYH0_9HYPH</name>
<evidence type="ECO:0000313" key="1">
    <source>
        <dbReference type="EMBL" id="MBO0664343.1"/>
    </source>
</evidence>
<dbReference type="RefSeq" id="WP_207259262.1">
    <property type="nucleotide sequence ID" value="NZ_JAFMPP010000020.1"/>
</dbReference>
<dbReference type="Proteomes" id="UP000664122">
    <property type="component" value="Unassembled WGS sequence"/>
</dbReference>
<proteinExistence type="predicted"/>
<reference evidence="1" key="1">
    <citation type="submission" date="2021-03" db="EMBL/GenBank/DDBJ databases">
        <title>Whole genome sequence of Jiella sp. CQZ9-1.</title>
        <authorList>
            <person name="Tuo L."/>
        </authorList>
    </citation>
    <scope>NUCLEOTIDE SEQUENCE</scope>
    <source>
        <strain evidence="1">CQZ9-1</strain>
    </source>
</reference>
<keyword evidence="2" id="KW-1185">Reference proteome</keyword>
<dbReference type="EMBL" id="JAFMPP010000020">
    <property type="protein sequence ID" value="MBO0664343.1"/>
    <property type="molecule type" value="Genomic_DNA"/>
</dbReference>
<protein>
    <submittedName>
        <fullName evidence="1">Uncharacterized protein</fullName>
    </submittedName>
</protein>
<sequence>MTTLPLTSLLQILAEELRDLATTSEEMHELVCHDHLGRDPNYIRAVQKIDHTTQMLENLSHFVLAVGRETDEDWQITIGEALDGIRLGDLKRRLHRNEPVAEPVNDDGDLELFG</sequence>
<gene>
    <name evidence="1" type="ORF">J1C48_17315</name>
</gene>
<organism evidence="1 2">
    <name type="scientific">Jiella flava</name>
    <dbReference type="NCBI Taxonomy" id="2816857"/>
    <lineage>
        <taxon>Bacteria</taxon>
        <taxon>Pseudomonadati</taxon>
        <taxon>Pseudomonadota</taxon>
        <taxon>Alphaproteobacteria</taxon>
        <taxon>Hyphomicrobiales</taxon>
        <taxon>Aurantimonadaceae</taxon>
        <taxon>Jiella</taxon>
    </lineage>
</organism>
<accession>A0A939FYH0</accession>
<dbReference type="AlphaFoldDB" id="A0A939FYH0"/>
<comment type="caution">
    <text evidence="1">The sequence shown here is derived from an EMBL/GenBank/DDBJ whole genome shotgun (WGS) entry which is preliminary data.</text>
</comment>
<evidence type="ECO:0000313" key="2">
    <source>
        <dbReference type="Proteomes" id="UP000664122"/>
    </source>
</evidence>